<dbReference type="Gene3D" id="3.40.50.720">
    <property type="entry name" value="NAD(P)-binding Rossmann-like Domain"/>
    <property type="match status" value="1"/>
</dbReference>
<gene>
    <name evidence="3" type="ORF">GCU54_01895</name>
</gene>
<keyword evidence="2" id="KW-0560">Oxidoreductase</keyword>
<dbReference type="SUPFAM" id="SSF51735">
    <property type="entry name" value="NAD(P)-binding Rossmann-fold domains"/>
    <property type="match status" value="1"/>
</dbReference>
<evidence type="ECO:0000313" key="3">
    <source>
        <dbReference type="EMBL" id="NEM04777.1"/>
    </source>
</evidence>
<dbReference type="InterPro" id="IPR002347">
    <property type="entry name" value="SDR_fam"/>
</dbReference>
<dbReference type="PRINTS" id="PR00081">
    <property type="entry name" value="GDHRDH"/>
</dbReference>
<dbReference type="Proteomes" id="UP000471126">
    <property type="component" value="Unassembled WGS sequence"/>
</dbReference>
<dbReference type="GO" id="GO:0016491">
    <property type="term" value="F:oxidoreductase activity"/>
    <property type="evidence" value="ECO:0007669"/>
    <property type="project" value="UniProtKB-KW"/>
</dbReference>
<dbReference type="PANTHER" id="PTHR43943">
    <property type="entry name" value="DEHYDROGENASE/REDUCTASE (SDR FAMILY) MEMBER 4"/>
    <property type="match status" value="1"/>
</dbReference>
<name>A0A6P0GDA1_9ACTN</name>
<dbReference type="RefSeq" id="WP_163474992.1">
    <property type="nucleotide sequence ID" value="NZ_JAAGWE010000003.1"/>
</dbReference>
<evidence type="ECO:0000256" key="2">
    <source>
        <dbReference type="ARBA" id="ARBA00023002"/>
    </source>
</evidence>
<dbReference type="InterPro" id="IPR036291">
    <property type="entry name" value="NAD(P)-bd_dom_sf"/>
</dbReference>
<proteinExistence type="inferred from homology"/>
<comment type="similarity">
    <text evidence="1">Belongs to the short-chain dehydrogenases/reductases (SDR) family.</text>
</comment>
<accession>A0A6P0GDA1</accession>
<evidence type="ECO:0000256" key="1">
    <source>
        <dbReference type="ARBA" id="ARBA00006484"/>
    </source>
</evidence>
<dbReference type="PANTHER" id="PTHR43943:SF17">
    <property type="entry name" value="3-PHENYLPROPIONATE-DIHYDRODIOL_CINNAMIC ACID-DIHYDRODIOL DEHYDROGENASE"/>
    <property type="match status" value="1"/>
</dbReference>
<reference evidence="3 4" key="1">
    <citation type="submission" date="2019-12" db="EMBL/GenBank/DDBJ databases">
        <title>WGS of CPCC 203550 I12A-02606.</title>
        <authorList>
            <person name="Jiang Z."/>
        </authorList>
    </citation>
    <scope>NUCLEOTIDE SEQUENCE [LARGE SCALE GENOMIC DNA]</scope>
    <source>
        <strain evidence="3 4">I12A-02606</strain>
    </source>
</reference>
<protein>
    <submittedName>
        <fullName evidence="3">SDR family oxidoreductase</fullName>
    </submittedName>
</protein>
<evidence type="ECO:0000313" key="4">
    <source>
        <dbReference type="Proteomes" id="UP000471126"/>
    </source>
</evidence>
<dbReference type="Pfam" id="PF13561">
    <property type="entry name" value="adh_short_C2"/>
    <property type="match status" value="1"/>
</dbReference>
<comment type="caution">
    <text evidence="3">The sequence shown here is derived from an EMBL/GenBank/DDBJ whole genome shotgun (WGS) entry which is preliminary data.</text>
</comment>
<dbReference type="AlphaFoldDB" id="A0A6P0GDA1"/>
<organism evidence="3 4">
    <name type="scientific">Geodermatophilus normandii</name>
    <dbReference type="NCBI Taxonomy" id="1137989"/>
    <lineage>
        <taxon>Bacteria</taxon>
        <taxon>Bacillati</taxon>
        <taxon>Actinomycetota</taxon>
        <taxon>Actinomycetes</taxon>
        <taxon>Geodermatophilales</taxon>
        <taxon>Geodermatophilaceae</taxon>
        <taxon>Geodermatophilus</taxon>
    </lineage>
</organism>
<sequence>MDLGLGGRGYLLTGASRGLGLATARALVADGARVLVGSRSPDSVDRAVAGLGEGASGVAADLADPGAADALVTTALERLGRVDGVLVSVGGPAPGTVLKTAEDDWRAAVDSVLLGPLRLLRALVPHLSEGAAIGMVLSTSVRQPIGHLAISNALRPGLAMTLKALADELGPQGIRVVGLMPGTIATDRITDIEAASGDPAAMRARTEAGIPLRRVGEPDEFGRVAAFLLSPAASYVTGTMVAVDGGVLRTP</sequence>
<dbReference type="EMBL" id="JAAGWE010000003">
    <property type="protein sequence ID" value="NEM04777.1"/>
    <property type="molecule type" value="Genomic_DNA"/>
</dbReference>